<reference evidence="2" key="1">
    <citation type="journal article" date="2019" name="bioRxiv">
        <title>The Genome of the Zebra Mussel, Dreissena polymorpha: A Resource for Invasive Species Research.</title>
        <authorList>
            <person name="McCartney M.A."/>
            <person name="Auch B."/>
            <person name="Kono T."/>
            <person name="Mallez S."/>
            <person name="Zhang Y."/>
            <person name="Obille A."/>
            <person name="Becker A."/>
            <person name="Abrahante J.E."/>
            <person name="Garbe J."/>
            <person name="Badalamenti J.P."/>
            <person name="Herman A."/>
            <person name="Mangelson H."/>
            <person name="Liachko I."/>
            <person name="Sullivan S."/>
            <person name="Sone E.D."/>
            <person name="Koren S."/>
            <person name="Silverstein K.A.T."/>
            <person name="Beckman K.B."/>
            <person name="Gohl D.M."/>
        </authorList>
    </citation>
    <scope>NUCLEOTIDE SEQUENCE</scope>
    <source>
        <strain evidence="2">Duluth1</strain>
        <tissue evidence="2">Whole animal</tissue>
    </source>
</reference>
<evidence type="ECO:0000313" key="3">
    <source>
        <dbReference type="Proteomes" id="UP000828390"/>
    </source>
</evidence>
<keyword evidence="3" id="KW-1185">Reference proteome</keyword>
<proteinExistence type="predicted"/>
<comment type="caution">
    <text evidence="2">The sequence shown here is derived from an EMBL/GenBank/DDBJ whole genome shotgun (WGS) entry which is preliminary data.</text>
</comment>
<reference evidence="2" key="2">
    <citation type="submission" date="2020-11" db="EMBL/GenBank/DDBJ databases">
        <authorList>
            <person name="McCartney M.A."/>
            <person name="Auch B."/>
            <person name="Kono T."/>
            <person name="Mallez S."/>
            <person name="Becker A."/>
            <person name="Gohl D.M."/>
            <person name="Silverstein K.A.T."/>
            <person name="Koren S."/>
            <person name="Bechman K.B."/>
            <person name="Herman A."/>
            <person name="Abrahante J.E."/>
            <person name="Garbe J."/>
        </authorList>
    </citation>
    <scope>NUCLEOTIDE SEQUENCE</scope>
    <source>
        <strain evidence="2">Duluth1</strain>
        <tissue evidence="2">Whole animal</tissue>
    </source>
</reference>
<dbReference type="AlphaFoldDB" id="A0A9D4DFE3"/>
<accession>A0A9D4DFE3</accession>
<dbReference type="EMBL" id="JAIWYP010000010">
    <property type="protein sequence ID" value="KAH3748304.1"/>
    <property type="molecule type" value="Genomic_DNA"/>
</dbReference>
<gene>
    <name evidence="2" type="ORF">DPMN_182742</name>
</gene>
<organism evidence="2 3">
    <name type="scientific">Dreissena polymorpha</name>
    <name type="common">Zebra mussel</name>
    <name type="synonym">Mytilus polymorpha</name>
    <dbReference type="NCBI Taxonomy" id="45954"/>
    <lineage>
        <taxon>Eukaryota</taxon>
        <taxon>Metazoa</taxon>
        <taxon>Spiralia</taxon>
        <taxon>Lophotrochozoa</taxon>
        <taxon>Mollusca</taxon>
        <taxon>Bivalvia</taxon>
        <taxon>Autobranchia</taxon>
        <taxon>Heteroconchia</taxon>
        <taxon>Euheterodonta</taxon>
        <taxon>Imparidentia</taxon>
        <taxon>Neoheterodontei</taxon>
        <taxon>Myida</taxon>
        <taxon>Dreissenoidea</taxon>
        <taxon>Dreissenidae</taxon>
        <taxon>Dreissena</taxon>
    </lineage>
</organism>
<protein>
    <submittedName>
        <fullName evidence="2">Uncharacterized protein</fullName>
    </submittedName>
</protein>
<evidence type="ECO:0000313" key="2">
    <source>
        <dbReference type="EMBL" id="KAH3748304.1"/>
    </source>
</evidence>
<evidence type="ECO:0000256" key="1">
    <source>
        <dbReference type="SAM" id="MobiDB-lite"/>
    </source>
</evidence>
<sequence>MDTPSVPGFGEGNGIAHGQNYDYAANSQPGFPAYPPPNKPEGFEGVNPQYPNAPPPPYSG</sequence>
<feature type="compositionally biased region" description="Pro residues" evidence="1">
    <location>
        <begin position="51"/>
        <end position="60"/>
    </location>
</feature>
<feature type="region of interest" description="Disordered" evidence="1">
    <location>
        <begin position="1"/>
        <end position="60"/>
    </location>
</feature>
<name>A0A9D4DFE3_DREPO</name>
<dbReference type="Proteomes" id="UP000828390">
    <property type="component" value="Unassembled WGS sequence"/>
</dbReference>